<dbReference type="EMBL" id="BFAA01004166">
    <property type="protein sequence ID" value="GCB65082.1"/>
    <property type="molecule type" value="Genomic_DNA"/>
</dbReference>
<keyword evidence="2" id="KW-1015">Disulfide bond</keyword>
<keyword evidence="3" id="KW-0325">Glycoprotein</keyword>
<feature type="domain" description="VWFD" evidence="5">
    <location>
        <begin position="100"/>
        <end position="283"/>
    </location>
</feature>
<name>A0A401NW46_SCYTO</name>
<dbReference type="OMA" id="DINSECN"/>
<dbReference type="InterPro" id="IPR036084">
    <property type="entry name" value="Ser_inhib-like_sf"/>
</dbReference>
<organism evidence="6 7">
    <name type="scientific">Scyliorhinus torazame</name>
    <name type="common">Cloudy catshark</name>
    <name type="synonym">Catulus torazame</name>
    <dbReference type="NCBI Taxonomy" id="75743"/>
    <lineage>
        <taxon>Eukaryota</taxon>
        <taxon>Metazoa</taxon>
        <taxon>Chordata</taxon>
        <taxon>Craniata</taxon>
        <taxon>Vertebrata</taxon>
        <taxon>Chondrichthyes</taxon>
        <taxon>Elasmobranchii</taxon>
        <taxon>Galeomorphii</taxon>
        <taxon>Galeoidea</taxon>
        <taxon>Carcharhiniformes</taxon>
        <taxon>Scyliorhinidae</taxon>
        <taxon>Scyliorhinus</taxon>
    </lineage>
</organism>
<dbReference type="PANTHER" id="PTHR11339:SF402">
    <property type="entry name" value="VWFD DOMAIN-CONTAINING PROTEIN"/>
    <property type="match status" value="1"/>
</dbReference>
<dbReference type="InterPro" id="IPR050780">
    <property type="entry name" value="Mucin_vWF_Thrombospondin_sf"/>
</dbReference>
<sequence>MVLHPTSRRPQLGAFICSRGREGYRGGRASGKPGGAKTAGEYNETWLLCECLMATCIEKNIISITSVVCPTVEPIKCVNGHEPVKVYDENRCCFHYECDCYCNGWGGSHFVTFDGQYYTYEGNCTYILVEETRASLDNFGIYVDNYHCDAQDGLSCSRVIIVKFEKLDIEITNVATTGLQHLVTVDGITVSLPYSRDGVKIASSGIDIMLEIPKIKALVTFNGLSFAIKLPSEIFGNNTQGQCECHNRVSPDHYYQACVRDECQTASTSMVCASLQTYATVCMSHGICIDWRSYTNGACSYNCPLNKVYKACEHFEGEHTCTSSNSDLTGLNLSEGCFCPEGTTLFSPDTDLCVNKCGCIGPDGLPKEFDERFEFNCQDCICDKITHRVICQPHNCRIFPTMPCEGEGFININITIPNDDCCTKTVCRCNSNLCSPTEDRCDLGFKIVPKIPDGHCCPVYTCDQSVQLIPPGGKWPSPYNNCTVYGCIQIDDSLISTSSKHVCPDFHPEDCEPVSMQELQDKYGIEIQL</sequence>
<dbReference type="Gene3D" id="2.10.25.10">
    <property type="entry name" value="Laminin"/>
    <property type="match status" value="1"/>
</dbReference>
<dbReference type="SMART" id="SM00214">
    <property type="entry name" value="VWC"/>
    <property type="match status" value="1"/>
</dbReference>
<dbReference type="PROSITE" id="PS50184">
    <property type="entry name" value="VWFC_2"/>
    <property type="match status" value="1"/>
</dbReference>
<dbReference type="Proteomes" id="UP000288216">
    <property type="component" value="Unassembled WGS sequence"/>
</dbReference>
<gene>
    <name evidence="6" type="ORF">scyTo_0009916</name>
</gene>
<protein>
    <recommendedName>
        <fullName evidence="8">VWFD domain-containing protein</fullName>
    </recommendedName>
</protein>
<comment type="caution">
    <text evidence="6">The sequence shown here is derived from an EMBL/GenBank/DDBJ whole genome shotgun (WGS) entry which is preliminary data.</text>
</comment>
<dbReference type="InterPro" id="IPR001846">
    <property type="entry name" value="VWF_type-D"/>
</dbReference>
<evidence type="ECO:0000313" key="6">
    <source>
        <dbReference type="EMBL" id="GCB65082.1"/>
    </source>
</evidence>
<evidence type="ECO:0000256" key="1">
    <source>
        <dbReference type="ARBA" id="ARBA00022737"/>
    </source>
</evidence>
<dbReference type="SMART" id="SM00832">
    <property type="entry name" value="C8"/>
    <property type="match status" value="1"/>
</dbReference>
<dbReference type="InterPro" id="IPR014853">
    <property type="entry name" value="VWF/SSPO/ZAN-like_Cys-rich_dom"/>
</dbReference>
<evidence type="ECO:0008006" key="8">
    <source>
        <dbReference type="Google" id="ProtNLM"/>
    </source>
</evidence>
<proteinExistence type="predicted"/>
<accession>A0A401NW46</accession>
<evidence type="ECO:0000256" key="3">
    <source>
        <dbReference type="ARBA" id="ARBA00023180"/>
    </source>
</evidence>
<dbReference type="SMART" id="SM00216">
    <property type="entry name" value="VWD"/>
    <property type="match status" value="1"/>
</dbReference>
<evidence type="ECO:0000313" key="7">
    <source>
        <dbReference type="Proteomes" id="UP000288216"/>
    </source>
</evidence>
<dbReference type="OrthoDB" id="10071893at2759"/>
<dbReference type="PROSITE" id="PS51233">
    <property type="entry name" value="VWFD"/>
    <property type="match status" value="1"/>
</dbReference>
<dbReference type="AlphaFoldDB" id="A0A401NW46"/>
<evidence type="ECO:0000256" key="2">
    <source>
        <dbReference type="ARBA" id="ARBA00023157"/>
    </source>
</evidence>
<dbReference type="STRING" id="75743.A0A401NW46"/>
<keyword evidence="1" id="KW-0677">Repeat</keyword>
<evidence type="ECO:0000259" key="5">
    <source>
        <dbReference type="PROSITE" id="PS51233"/>
    </source>
</evidence>
<dbReference type="SUPFAM" id="SSF57567">
    <property type="entry name" value="Serine protease inhibitors"/>
    <property type="match status" value="1"/>
</dbReference>
<evidence type="ECO:0000259" key="4">
    <source>
        <dbReference type="PROSITE" id="PS50184"/>
    </source>
</evidence>
<keyword evidence="7" id="KW-1185">Reference proteome</keyword>
<dbReference type="Pfam" id="PF00094">
    <property type="entry name" value="VWD"/>
    <property type="match status" value="1"/>
</dbReference>
<dbReference type="PANTHER" id="PTHR11339">
    <property type="entry name" value="EXTRACELLULAR MATRIX GLYCOPROTEIN RELATED"/>
    <property type="match status" value="1"/>
</dbReference>
<feature type="domain" description="VWFC" evidence="4">
    <location>
        <begin position="359"/>
        <end position="428"/>
    </location>
</feature>
<dbReference type="InterPro" id="IPR001007">
    <property type="entry name" value="VWF_dom"/>
</dbReference>
<reference evidence="6 7" key="1">
    <citation type="journal article" date="2018" name="Nat. Ecol. Evol.">
        <title>Shark genomes provide insights into elasmobranch evolution and the origin of vertebrates.</title>
        <authorList>
            <person name="Hara Y"/>
            <person name="Yamaguchi K"/>
            <person name="Onimaru K"/>
            <person name="Kadota M"/>
            <person name="Koyanagi M"/>
            <person name="Keeley SD"/>
            <person name="Tatsumi K"/>
            <person name="Tanaka K"/>
            <person name="Motone F"/>
            <person name="Kageyama Y"/>
            <person name="Nozu R"/>
            <person name="Adachi N"/>
            <person name="Nishimura O"/>
            <person name="Nakagawa R"/>
            <person name="Tanegashima C"/>
            <person name="Kiyatake I"/>
            <person name="Matsumoto R"/>
            <person name="Murakumo K"/>
            <person name="Nishida K"/>
            <person name="Terakita A"/>
            <person name="Kuratani S"/>
            <person name="Sato K"/>
            <person name="Hyodo S Kuraku.S."/>
        </authorList>
    </citation>
    <scope>NUCLEOTIDE SEQUENCE [LARGE SCALE GENOMIC DNA]</scope>
</reference>